<dbReference type="GO" id="GO:0005886">
    <property type="term" value="C:plasma membrane"/>
    <property type="evidence" value="ECO:0007669"/>
    <property type="project" value="UniProtKB-SubCell"/>
</dbReference>
<evidence type="ECO:0000313" key="12">
    <source>
        <dbReference type="EMBL" id="MPL69898.1"/>
    </source>
</evidence>
<evidence type="ECO:0000256" key="3">
    <source>
        <dbReference type="ARBA" id="ARBA00022448"/>
    </source>
</evidence>
<comment type="similarity">
    <text evidence="2">Belongs to the sodium:solute symporter (SSF) (TC 2.A.21) family.</text>
</comment>
<comment type="caution">
    <text evidence="12">The sequence shown here is derived from an EMBL/GenBank/DDBJ whole genome shotgun (WGS) entry which is preliminary data.</text>
</comment>
<evidence type="ECO:0000256" key="7">
    <source>
        <dbReference type="ARBA" id="ARBA00023053"/>
    </source>
</evidence>
<evidence type="ECO:0000256" key="6">
    <source>
        <dbReference type="ARBA" id="ARBA00022989"/>
    </source>
</evidence>
<dbReference type="EMBL" id="VSSQ01000049">
    <property type="protein sequence ID" value="MPL69898.1"/>
    <property type="molecule type" value="Genomic_DNA"/>
</dbReference>
<keyword evidence="6 11" id="KW-1133">Transmembrane helix</keyword>
<feature type="transmembrane region" description="Helical" evidence="11">
    <location>
        <begin position="459"/>
        <end position="478"/>
    </location>
</feature>
<evidence type="ECO:0000256" key="2">
    <source>
        <dbReference type="ARBA" id="ARBA00006434"/>
    </source>
</evidence>
<evidence type="ECO:0000256" key="9">
    <source>
        <dbReference type="ARBA" id="ARBA00023136"/>
    </source>
</evidence>
<gene>
    <name evidence="12" type="primary">sglT_1</name>
    <name evidence="12" type="ORF">SDC9_15649</name>
</gene>
<evidence type="ECO:0000256" key="8">
    <source>
        <dbReference type="ARBA" id="ARBA00023065"/>
    </source>
</evidence>
<feature type="transmembrane region" description="Helical" evidence="11">
    <location>
        <begin position="120"/>
        <end position="146"/>
    </location>
</feature>
<feature type="transmembrane region" description="Helical" evidence="11">
    <location>
        <begin position="402"/>
        <end position="422"/>
    </location>
</feature>
<dbReference type="GO" id="GO:0015293">
    <property type="term" value="F:symporter activity"/>
    <property type="evidence" value="ECO:0007669"/>
    <property type="project" value="TreeGrafter"/>
</dbReference>
<dbReference type="Gene3D" id="1.20.1730.10">
    <property type="entry name" value="Sodium/glucose cotransporter"/>
    <property type="match status" value="1"/>
</dbReference>
<evidence type="ECO:0000256" key="10">
    <source>
        <dbReference type="ARBA" id="ARBA00023201"/>
    </source>
</evidence>
<evidence type="ECO:0000256" key="11">
    <source>
        <dbReference type="SAM" id="Phobius"/>
    </source>
</evidence>
<evidence type="ECO:0000256" key="4">
    <source>
        <dbReference type="ARBA" id="ARBA00022475"/>
    </source>
</evidence>
<feature type="transmembrane region" description="Helical" evidence="11">
    <location>
        <begin position="182"/>
        <end position="200"/>
    </location>
</feature>
<dbReference type="PANTHER" id="PTHR42985">
    <property type="entry name" value="SODIUM-COUPLED MONOCARBOXYLATE TRANSPORTER"/>
    <property type="match status" value="1"/>
</dbReference>
<dbReference type="PROSITE" id="PS50283">
    <property type="entry name" value="NA_SOLUT_SYMP_3"/>
    <property type="match status" value="1"/>
</dbReference>
<organism evidence="12">
    <name type="scientific">bioreactor metagenome</name>
    <dbReference type="NCBI Taxonomy" id="1076179"/>
    <lineage>
        <taxon>unclassified sequences</taxon>
        <taxon>metagenomes</taxon>
        <taxon>ecological metagenomes</taxon>
    </lineage>
</organism>
<feature type="transmembrane region" description="Helical" evidence="11">
    <location>
        <begin position="316"/>
        <end position="336"/>
    </location>
</feature>
<dbReference type="GO" id="GO:0006814">
    <property type="term" value="P:sodium ion transport"/>
    <property type="evidence" value="ECO:0007669"/>
    <property type="project" value="UniProtKB-KW"/>
</dbReference>
<dbReference type="InterPro" id="IPR038377">
    <property type="entry name" value="Na/Glc_symporter_sf"/>
</dbReference>
<name>A0A644TSD3_9ZZZZ</name>
<keyword evidence="4" id="KW-1003">Cell membrane</keyword>
<dbReference type="InterPro" id="IPR001734">
    <property type="entry name" value="Na/solute_symporter"/>
</dbReference>
<feature type="transmembrane region" description="Helical" evidence="11">
    <location>
        <begin position="271"/>
        <end position="296"/>
    </location>
</feature>
<dbReference type="AlphaFoldDB" id="A0A644TSD3"/>
<reference evidence="12" key="1">
    <citation type="submission" date="2019-08" db="EMBL/GenBank/DDBJ databases">
        <authorList>
            <person name="Kucharzyk K."/>
            <person name="Murdoch R.W."/>
            <person name="Higgins S."/>
            <person name="Loffler F."/>
        </authorList>
    </citation>
    <scope>NUCLEOTIDE SEQUENCE</scope>
</reference>
<comment type="subcellular location">
    <subcellularLocation>
        <location evidence="1">Cell membrane</location>
        <topology evidence="1">Multi-pass membrane protein</topology>
    </subcellularLocation>
</comment>
<keyword evidence="3" id="KW-0813">Transport</keyword>
<keyword evidence="9 11" id="KW-0472">Membrane</keyword>
<feature type="transmembrane region" description="Helical" evidence="11">
    <location>
        <begin position="369"/>
        <end position="390"/>
    </location>
</feature>
<feature type="transmembrane region" description="Helical" evidence="11">
    <location>
        <begin position="70"/>
        <end position="92"/>
    </location>
</feature>
<feature type="transmembrane region" description="Helical" evidence="11">
    <location>
        <begin position="434"/>
        <end position="453"/>
    </location>
</feature>
<feature type="transmembrane region" description="Helical" evidence="11">
    <location>
        <begin position="44"/>
        <end position="64"/>
    </location>
</feature>
<proteinExistence type="inferred from homology"/>
<dbReference type="Pfam" id="PF00474">
    <property type="entry name" value="SSF"/>
    <property type="match status" value="1"/>
</dbReference>
<sequence length="490" mass="54858">MNPILILAVFISYSALLFIIAGITGRRSTNDTYFTGNRNSPWYIVAYGMVGASLSGVTFISIPGEVGASGFSYMVLVMGYLLGYAFIARVLLPVYYGRKLTSIYTYLEQRFGKYTYKTGASFFILSRSIGSSFRVFLVVNVLQIFVFDNWGIPFAVNVALFMGLILLYTFKGGIKTVVWTDTLQTTFMLAAVIVSVVIISRDMEMGLGSLINQVYRSDFSRMFFHEINDKRFYLKQFFSGAFIAVVMTGLDQDMMQKNLTCRNLKDAKKNIYLMSWSLVPVNLLFLFLGALLYLYVQKMGITLPLRSDDLFPLIALKHHGAFAGVVFLIGLVAAAYSSADGSLTALTTSFSIDILELGNNKNLSDRRKINIRMIVHFCFAVFLTGLVVLFRSISDQSVITKLFTIAGYTYGPLLGLYAFGLFTKRNVVDRYVPVIALVSPVLSYILSVNSIHWFNGYKFGFELLIFNGLITFLGLLIISDNHKSKRGNLN</sequence>
<dbReference type="InterPro" id="IPR051163">
    <property type="entry name" value="Sodium:Solute_Symporter_SSF"/>
</dbReference>
<evidence type="ECO:0000256" key="5">
    <source>
        <dbReference type="ARBA" id="ARBA00022692"/>
    </source>
</evidence>
<keyword evidence="10" id="KW-0739">Sodium transport</keyword>
<keyword evidence="5 11" id="KW-0812">Transmembrane</keyword>
<feature type="transmembrane region" description="Helical" evidence="11">
    <location>
        <begin position="6"/>
        <end position="23"/>
    </location>
</feature>
<feature type="transmembrane region" description="Helical" evidence="11">
    <location>
        <begin position="232"/>
        <end position="250"/>
    </location>
</feature>
<dbReference type="CDD" id="cd10326">
    <property type="entry name" value="SLC5sbd_NIS-like"/>
    <property type="match status" value="1"/>
</dbReference>
<protein>
    <submittedName>
        <fullName evidence="12">Sodium/glucose cotransporter</fullName>
    </submittedName>
</protein>
<dbReference type="PANTHER" id="PTHR42985:SF47">
    <property type="entry name" value="INTEGRAL MEMBRANE TRANSPORT PROTEIN"/>
    <property type="match status" value="1"/>
</dbReference>
<accession>A0A644TSD3</accession>
<evidence type="ECO:0000256" key="1">
    <source>
        <dbReference type="ARBA" id="ARBA00004651"/>
    </source>
</evidence>
<keyword evidence="8" id="KW-0406">Ion transport</keyword>
<keyword evidence="7" id="KW-0915">Sodium</keyword>
<feature type="transmembrane region" description="Helical" evidence="11">
    <location>
        <begin position="152"/>
        <end position="170"/>
    </location>
</feature>